<evidence type="ECO:0000256" key="1">
    <source>
        <dbReference type="SAM" id="MobiDB-lite"/>
    </source>
</evidence>
<protein>
    <submittedName>
        <fullName evidence="2">Uncharacterized protein</fullName>
    </submittedName>
</protein>
<gene>
    <name evidence="2" type="ORF">K7432_011033</name>
</gene>
<name>A0ABR2VUI9_9FUNG</name>
<dbReference type="InterPro" id="IPR006616">
    <property type="entry name" value="DM9_repeat"/>
</dbReference>
<feature type="region of interest" description="Disordered" evidence="1">
    <location>
        <begin position="1"/>
        <end position="22"/>
    </location>
</feature>
<dbReference type="SMART" id="SM00696">
    <property type="entry name" value="DM9"/>
    <property type="match status" value="1"/>
</dbReference>
<dbReference type="PANTHER" id="PTHR31649">
    <property type="entry name" value="AGAP009604-PA"/>
    <property type="match status" value="1"/>
</dbReference>
<evidence type="ECO:0000313" key="3">
    <source>
        <dbReference type="Proteomes" id="UP001479436"/>
    </source>
</evidence>
<dbReference type="Pfam" id="PF11901">
    <property type="entry name" value="DM9"/>
    <property type="match status" value="1"/>
</dbReference>
<sequence length="372" mass="41173">MTLPENEGRLFSRTIPDEDRLPLTMPHPSVPYNPPLQMPIPYKSALPPFQSPNNFTEQCVNTTYGNPNYSHFDSNNSQTFSFPEPSQYYRPNTESSTHFPEIPFYNQSHSSSITFPEPDFGSSFPSTGSFGYTPNISGPLFQSPEIVPGFPVPATYLDSNEYDTKPVENSDIPDAYTYNNCTDTKVIVPVTDNLYPPLFSGYPPAKPSQIYALSNLTGINSSTQFEWVNSVNGYIPPEAAGCGKENNGAPLYVSRTVYKQTTHVGMVGPHLKGISFIHNGSVVKQKTCSILCGDIRKLRWIKCMGPFKVDGQKLVQAGTTVAGKPIFIGIVDYRGGIYIGEVGEHIEGGICFVYNGKKHTAPDFYYLLAYNF</sequence>
<dbReference type="Proteomes" id="UP001479436">
    <property type="component" value="Unassembled WGS sequence"/>
</dbReference>
<proteinExistence type="predicted"/>
<evidence type="ECO:0000313" key="2">
    <source>
        <dbReference type="EMBL" id="KAK9702860.1"/>
    </source>
</evidence>
<organism evidence="2 3">
    <name type="scientific">Basidiobolus ranarum</name>
    <dbReference type="NCBI Taxonomy" id="34480"/>
    <lineage>
        <taxon>Eukaryota</taxon>
        <taxon>Fungi</taxon>
        <taxon>Fungi incertae sedis</taxon>
        <taxon>Zoopagomycota</taxon>
        <taxon>Entomophthoromycotina</taxon>
        <taxon>Basidiobolomycetes</taxon>
        <taxon>Basidiobolales</taxon>
        <taxon>Basidiobolaceae</taxon>
        <taxon>Basidiobolus</taxon>
    </lineage>
</organism>
<accession>A0ABR2VUI9</accession>
<keyword evidence="3" id="KW-1185">Reference proteome</keyword>
<comment type="caution">
    <text evidence="2">The sequence shown here is derived from an EMBL/GenBank/DDBJ whole genome shotgun (WGS) entry which is preliminary data.</text>
</comment>
<dbReference type="PANTHER" id="PTHR31649:SF1">
    <property type="entry name" value="FARNESOIC ACID O-METHYL TRANSFERASE DOMAIN-CONTAINING PROTEIN"/>
    <property type="match status" value="1"/>
</dbReference>
<feature type="compositionally biased region" description="Basic and acidic residues" evidence="1">
    <location>
        <begin position="1"/>
        <end position="21"/>
    </location>
</feature>
<reference evidence="2 3" key="1">
    <citation type="submission" date="2023-04" db="EMBL/GenBank/DDBJ databases">
        <title>Genome of Basidiobolus ranarum AG-B5.</title>
        <authorList>
            <person name="Stajich J.E."/>
            <person name="Carter-House D."/>
            <person name="Gryganskyi A."/>
        </authorList>
    </citation>
    <scope>NUCLEOTIDE SEQUENCE [LARGE SCALE GENOMIC DNA]</scope>
    <source>
        <strain evidence="2 3">AG-B5</strain>
    </source>
</reference>
<dbReference type="EMBL" id="JASJQH010007687">
    <property type="protein sequence ID" value="KAK9702860.1"/>
    <property type="molecule type" value="Genomic_DNA"/>
</dbReference>